<dbReference type="SUPFAM" id="SSF90209">
    <property type="entry name" value="Ran binding protein zinc finger-like"/>
    <property type="match status" value="1"/>
</dbReference>
<dbReference type="OrthoDB" id="24526at2759"/>
<accession>A0A0T6B8W2</accession>
<protein>
    <recommendedName>
        <fullName evidence="7">RING-type domain-containing protein</fullName>
    </recommendedName>
</protein>
<organism evidence="5 6">
    <name type="scientific">Oryctes borbonicus</name>
    <dbReference type="NCBI Taxonomy" id="1629725"/>
    <lineage>
        <taxon>Eukaryota</taxon>
        <taxon>Metazoa</taxon>
        <taxon>Ecdysozoa</taxon>
        <taxon>Arthropoda</taxon>
        <taxon>Hexapoda</taxon>
        <taxon>Insecta</taxon>
        <taxon>Pterygota</taxon>
        <taxon>Neoptera</taxon>
        <taxon>Endopterygota</taxon>
        <taxon>Coleoptera</taxon>
        <taxon>Polyphaga</taxon>
        <taxon>Scarabaeiformia</taxon>
        <taxon>Scarabaeidae</taxon>
        <taxon>Dynastinae</taxon>
        <taxon>Oryctes</taxon>
    </lineage>
</organism>
<evidence type="ECO:0000313" key="5">
    <source>
        <dbReference type="EMBL" id="KRT83792.1"/>
    </source>
</evidence>
<dbReference type="InterPro" id="IPR036443">
    <property type="entry name" value="Znf_RanBP2_sf"/>
</dbReference>
<keyword evidence="6" id="KW-1185">Reference proteome</keyword>
<keyword evidence="1" id="KW-0479">Metal-binding</keyword>
<proteinExistence type="predicted"/>
<feature type="region of interest" description="Disordered" evidence="4">
    <location>
        <begin position="26"/>
        <end position="57"/>
    </location>
</feature>
<name>A0A0T6B8W2_9SCAR</name>
<evidence type="ECO:0000256" key="2">
    <source>
        <dbReference type="ARBA" id="ARBA00022771"/>
    </source>
</evidence>
<dbReference type="GO" id="GO:0043066">
    <property type="term" value="P:negative regulation of apoptotic process"/>
    <property type="evidence" value="ECO:0007669"/>
    <property type="project" value="TreeGrafter"/>
</dbReference>
<dbReference type="GO" id="GO:0010468">
    <property type="term" value="P:regulation of gene expression"/>
    <property type="evidence" value="ECO:0007669"/>
    <property type="project" value="TreeGrafter"/>
</dbReference>
<dbReference type="GO" id="GO:0016567">
    <property type="term" value="P:protein ubiquitination"/>
    <property type="evidence" value="ECO:0007669"/>
    <property type="project" value="TreeGrafter"/>
</dbReference>
<evidence type="ECO:0000313" key="6">
    <source>
        <dbReference type="Proteomes" id="UP000051574"/>
    </source>
</evidence>
<keyword evidence="3" id="KW-0862">Zinc</keyword>
<gene>
    <name evidence="5" type="ORF">AMK59_4285</name>
</gene>
<dbReference type="Pfam" id="PF13920">
    <property type="entry name" value="zf-C3HC4_3"/>
    <property type="match status" value="1"/>
</dbReference>
<dbReference type="Gene3D" id="2.30.30.380">
    <property type="entry name" value="Zn-finger domain of Sec23/24"/>
    <property type="match status" value="1"/>
</dbReference>
<dbReference type="Proteomes" id="UP000051574">
    <property type="component" value="Unassembled WGS sequence"/>
</dbReference>
<dbReference type="PANTHER" id="PTHR46858:SF5">
    <property type="entry name" value="E3 UBIQUITIN-PROTEIN LIGASE APD1-RELATED"/>
    <property type="match status" value="1"/>
</dbReference>
<dbReference type="PANTHER" id="PTHR46858">
    <property type="entry name" value="OS05G0521000 PROTEIN"/>
    <property type="match status" value="1"/>
</dbReference>
<dbReference type="AlphaFoldDB" id="A0A0T6B8W2"/>
<evidence type="ECO:0000256" key="3">
    <source>
        <dbReference type="ARBA" id="ARBA00022833"/>
    </source>
</evidence>
<evidence type="ECO:0000256" key="4">
    <source>
        <dbReference type="SAM" id="MobiDB-lite"/>
    </source>
</evidence>
<dbReference type="GO" id="GO:0008270">
    <property type="term" value="F:zinc ion binding"/>
    <property type="evidence" value="ECO:0007669"/>
    <property type="project" value="UniProtKB-KW"/>
</dbReference>
<keyword evidence="2" id="KW-0863">Zinc-finger</keyword>
<dbReference type="InterPro" id="IPR013083">
    <property type="entry name" value="Znf_RING/FYVE/PHD"/>
</dbReference>
<feature type="region of interest" description="Disordered" evidence="4">
    <location>
        <begin position="214"/>
        <end position="267"/>
    </location>
</feature>
<dbReference type="Gene3D" id="3.30.40.10">
    <property type="entry name" value="Zinc/RING finger domain, C3HC4 (zinc finger)"/>
    <property type="match status" value="1"/>
</dbReference>
<evidence type="ECO:0000256" key="1">
    <source>
        <dbReference type="ARBA" id="ARBA00022723"/>
    </source>
</evidence>
<sequence length="381" mass="42153">MNEFQLPGSSSMDKRPKLNYYVRLESESSLASEEDTESVYSMQGRETELVQDSDDTDAGSYFEYEVRSFSEEDTDPCFSSSGSDDDMLVTEEVIAAVLGDTSLEAWAPDGEDSSTTDDEDFGKTDFGTCAQCKSKNNNPRFRLCEKCFQVRKNFYPPRPKRCKKRKIQSNKKTVNVDNLRSCLSGLSQDSGVGSSQEFPSLDFKEIKVPEQHLLSKGEPSSSSGVTSGSCSSSKSASSVSSASSSSSSSIRTSDSDNPTITTTTISDTTTTTIRKRKYSENLSDSSDTVRPKKIVIEKPRLSTHNKNELLESTTINAIDINTELKDQCMMCTTKKKNGIFLHGTSAHSCCCYRCAVKTWKTTKRCPICNRRVSNVVKLFTI</sequence>
<dbReference type="GO" id="GO:0061630">
    <property type="term" value="F:ubiquitin protein ligase activity"/>
    <property type="evidence" value="ECO:0007669"/>
    <property type="project" value="TreeGrafter"/>
</dbReference>
<comment type="caution">
    <text evidence="5">The sequence shown here is derived from an EMBL/GenBank/DDBJ whole genome shotgun (WGS) entry which is preliminary data.</text>
</comment>
<evidence type="ECO:0008006" key="7">
    <source>
        <dbReference type="Google" id="ProtNLM"/>
    </source>
</evidence>
<dbReference type="CDD" id="cd16646">
    <property type="entry name" value="mRING-HC-C2H2C4_MDM2-like"/>
    <property type="match status" value="1"/>
</dbReference>
<dbReference type="EMBL" id="LJIG01009082">
    <property type="protein sequence ID" value="KRT83792.1"/>
    <property type="molecule type" value="Genomic_DNA"/>
</dbReference>
<feature type="compositionally biased region" description="Low complexity" evidence="4">
    <location>
        <begin position="220"/>
        <end position="267"/>
    </location>
</feature>
<reference evidence="5 6" key="1">
    <citation type="submission" date="2015-09" db="EMBL/GenBank/DDBJ databases">
        <title>Draft genome of the scarab beetle Oryctes borbonicus.</title>
        <authorList>
            <person name="Meyer J.M."/>
            <person name="Markov G.V."/>
            <person name="Baskaran P."/>
            <person name="Herrmann M."/>
            <person name="Sommer R.J."/>
            <person name="Roedelsperger C."/>
        </authorList>
    </citation>
    <scope>NUCLEOTIDE SEQUENCE [LARGE SCALE GENOMIC DNA]</scope>
    <source>
        <strain evidence="5">OB123</strain>
        <tissue evidence="5">Whole animal</tissue>
    </source>
</reference>